<name>A0A645BUD5_9ZZZZ</name>
<keyword evidence="1" id="KW-1133">Transmembrane helix</keyword>
<keyword evidence="1" id="KW-0812">Transmembrane</keyword>
<protein>
    <submittedName>
        <fullName evidence="2">Uncharacterized protein</fullName>
    </submittedName>
</protein>
<comment type="caution">
    <text evidence="2">The sequence shown here is derived from an EMBL/GenBank/DDBJ whole genome shotgun (WGS) entry which is preliminary data.</text>
</comment>
<accession>A0A645BUD5</accession>
<dbReference type="AlphaFoldDB" id="A0A645BUD5"/>
<gene>
    <name evidence="2" type="ORF">SDC9_113765</name>
</gene>
<reference evidence="2" key="1">
    <citation type="submission" date="2019-08" db="EMBL/GenBank/DDBJ databases">
        <authorList>
            <person name="Kucharzyk K."/>
            <person name="Murdoch R.W."/>
            <person name="Higgins S."/>
            <person name="Loffler F."/>
        </authorList>
    </citation>
    <scope>NUCLEOTIDE SEQUENCE</scope>
</reference>
<dbReference type="EMBL" id="VSSQ01021339">
    <property type="protein sequence ID" value="MPM66853.1"/>
    <property type="molecule type" value="Genomic_DNA"/>
</dbReference>
<proteinExistence type="predicted"/>
<evidence type="ECO:0000313" key="2">
    <source>
        <dbReference type="EMBL" id="MPM66853.1"/>
    </source>
</evidence>
<sequence length="140" mass="13816">MLAPSTVGVGTAFLTVTAQVAVFPPSVVVTVMVAVPGATAVTRPFASTVATLSLSLRHVTAFSVAPAGATVAISVFVSPATRAAVVSFSVTPVTGTGFTFTSMVLAALLKEVSLPVAPVSTSLILARSACTASVATVPVV</sequence>
<feature type="transmembrane region" description="Helical" evidence="1">
    <location>
        <begin position="58"/>
        <end position="77"/>
    </location>
</feature>
<evidence type="ECO:0000256" key="1">
    <source>
        <dbReference type="SAM" id="Phobius"/>
    </source>
</evidence>
<feature type="transmembrane region" description="Helical" evidence="1">
    <location>
        <begin position="83"/>
        <end position="109"/>
    </location>
</feature>
<keyword evidence="1" id="KW-0472">Membrane</keyword>
<organism evidence="2">
    <name type="scientific">bioreactor metagenome</name>
    <dbReference type="NCBI Taxonomy" id="1076179"/>
    <lineage>
        <taxon>unclassified sequences</taxon>
        <taxon>metagenomes</taxon>
        <taxon>ecological metagenomes</taxon>
    </lineage>
</organism>